<name>A0A371HIP7_MUCPR</name>
<comment type="caution">
    <text evidence="2">The sequence shown here is derived from an EMBL/GenBank/DDBJ whole genome shotgun (WGS) entry which is preliminary data.</text>
</comment>
<keyword evidence="1" id="KW-1133">Transmembrane helix</keyword>
<dbReference type="EMBL" id="QJKJ01002481">
    <property type="protein sequence ID" value="RDY02683.1"/>
    <property type="molecule type" value="Genomic_DNA"/>
</dbReference>
<sequence length="76" mass="8563">MDASIVDTAIASKNRLDSSDSRRKMGEKDGIAASMKEVAESLKRFVYLMIRCIKFTVAFFLYDVAIKVEYSALSFL</sequence>
<gene>
    <name evidence="2" type="ORF">CR513_13826</name>
</gene>
<evidence type="ECO:0000313" key="3">
    <source>
        <dbReference type="Proteomes" id="UP000257109"/>
    </source>
</evidence>
<feature type="transmembrane region" description="Helical" evidence="1">
    <location>
        <begin position="45"/>
        <end position="66"/>
    </location>
</feature>
<keyword evidence="3" id="KW-1185">Reference proteome</keyword>
<keyword evidence="1" id="KW-0812">Transmembrane</keyword>
<protein>
    <submittedName>
        <fullName evidence="2">Uncharacterized protein</fullName>
    </submittedName>
</protein>
<feature type="non-terminal residue" evidence="2">
    <location>
        <position position="1"/>
    </location>
</feature>
<reference evidence="2" key="1">
    <citation type="submission" date="2018-05" db="EMBL/GenBank/DDBJ databases">
        <title>Draft genome of Mucuna pruriens seed.</title>
        <authorList>
            <person name="Nnadi N.E."/>
            <person name="Vos R."/>
            <person name="Hasami M.H."/>
            <person name="Devisetty U.K."/>
            <person name="Aguiy J.C."/>
        </authorList>
    </citation>
    <scope>NUCLEOTIDE SEQUENCE [LARGE SCALE GENOMIC DNA]</scope>
    <source>
        <strain evidence="2">JCA_2017</strain>
    </source>
</reference>
<accession>A0A371HIP7</accession>
<evidence type="ECO:0000256" key="1">
    <source>
        <dbReference type="SAM" id="Phobius"/>
    </source>
</evidence>
<keyword evidence="1" id="KW-0472">Membrane</keyword>
<proteinExistence type="predicted"/>
<dbReference type="AlphaFoldDB" id="A0A371HIP7"/>
<dbReference type="Proteomes" id="UP000257109">
    <property type="component" value="Unassembled WGS sequence"/>
</dbReference>
<evidence type="ECO:0000313" key="2">
    <source>
        <dbReference type="EMBL" id="RDY02683.1"/>
    </source>
</evidence>
<organism evidence="2 3">
    <name type="scientific">Mucuna pruriens</name>
    <name type="common">Velvet bean</name>
    <name type="synonym">Dolichos pruriens</name>
    <dbReference type="NCBI Taxonomy" id="157652"/>
    <lineage>
        <taxon>Eukaryota</taxon>
        <taxon>Viridiplantae</taxon>
        <taxon>Streptophyta</taxon>
        <taxon>Embryophyta</taxon>
        <taxon>Tracheophyta</taxon>
        <taxon>Spermatophyta</taxon>
        <taxon>Magnoliopsida</taxon>
        <taxon>eudicotyledons</taxon>
        <taxon>Gunneridae</taxon>
        <taxon>Pentapetalae</taxon>
        <taxon>rosids</taxon>
        <taxon>fabids</taxon>
        <taxon>Fabales</taxon>
        <taxon>Fabaceae</taxon>
        <taxon>Papilionoideae</taxon>
        <taxon>50 kb inversion clade</taxon>
        <taxon>NPAAA clade</taxon>
        <taxon>indigoferoid/millettioid clade</taxon>
        <taxon>Phaseoleae</taxon>
        <taxon>Mucuna</taxon>
    </lineage>
</organism>